<dbReference type="SUPFAM" id="SSF55315">
    <property type="entry name" value="L30e-like"/>
    <property type="match status" value="1"/>
</dbReference>
<gene>
    <name evidence="1" type="primary">ABSGL_09365.1 scaffold 11175</name>
</gene>
<evidence type="ECO:0000313" key="2">
    <source>
        <dbReference type="Proteomes" id="UP000078561"/>
    </source>
</evidence>
<proteinExistence type="predicted"/>
<dbReference type="Gene3D" id="3.40.1280.10">
    <property type="match status" value="1"/>
</dbReference>
<dbReference type="PANTHER" id="PTHR43191:SF2">
    <property type="entry name" value="RRNA METHYLTRANSFERASE 3, MITOCHONDRIAL"/>
    <property type="match status" value="1"/>
</dbReference>
<dbReference type="SUPFAM" id="SSF75217">
    <property type="entry name" value="alpha/beta knot"/>
    <property type="match status" value="1"/>
</dbReference>
<dbReference type="Gene3D" id="3.30.1330.30">
    <property type="match status" value="1"/>
</dbReference>
<organism evidence="1">
    <name type="scientific">Absidia glauca</name>
    <name type="common">Pin mould</name>
    <dbReference type="NCBI Taxonomy" id="4829"/>
    <lineage>
        <taxon>Eukaryota</taxon>
        <taxon>Fungi</taxon>
        <taxon>Fungi incertae sedis</taxon>
        <taxon>Mucoromycota</taxon>
        <taxon>Mucoromycotina</taxon>
        <taxon>Mucoromycetes</taxon>
        <taxon>Mucorales</taxon>
        <taxon>Cunninghamellaceae</taxon>
        <taxon>Absidia</taxon>
    </lineage>
</organism>
<dbReference type="Proteomes" id="UP000078561">
    <property type="component" value="Unassembled WGS sequence"/>
</dbReference>
<dbReference type="InterPro" id="IPR029028">
    <property type="entry name" value="Alpha/beta_knot_MTases"/>
</dbReference>
<protein>
    <submittedName>
        <fullName evidence="1">Uncharacterized protein</fullName>
    </submittedName>
</protein>
<dbReference type="InterPro" id="IPR051259">
    <property type="entry name" value="rRNA_Methyltransferase"/>
</dbReference>
<dbReference type="STRING" id="4829.A0A168Q4V3"/>
<dbReference type="EMBL" id="LT554202">
    <property type="protein sequence ID" value="SAM03524.1"/>
    <property type="molecule type" value="Genomic_DNA"/>
</dbReference>
<dbReference type="PANTHER" id="PTHR43191">
    <property type="entry name" value="RRNA METHYLTRANSFERASE 3"/>
    <property type="match status" value="1"/>
</dbReference>
<dbReference type="OrthoDB" id="270651at2759"/>
<dbReference type="AlphaFoldDB" id="A0A168Q4V3"/>
<name>A0A168Q4V3_ABSGL</name>
<keyword evidence="2" id="KW-1185">Reference proteome</keyword>
<evidence type="ECO:0000313" key="1">
    <source>
        <dbReference type="EMBL" id="SAM03524.1"/>
    </source>
</evidence>
<reference evidence="1" key="1">
    <citation type="submission" date="2016-04" db="EMBL/GenBank/DDBJ databases">
        <authorList>
            <person name="Evans L.H."/>
            <person name="Alamgir A."/>
            <person name="Owens N."/>
            <person name="Weber N.D."/>
            <person name="Virtaneva K."/>
            <person name="Barbian K."/>
            <person name="Babar A."/>
            <person name="Rosenke K."/>
        </authorList>
    </citation>
    <scope>NUCLEOTIDE SEQUENCE [LARGE SCALE GENOMIC DNA]</scope>
    <source>
        <strain evidence="1">CBS 101.48</strain>
    </source>
</reference>
<dbReference type="InterPro" id="IPR029026">
    <property type="entry name" value="tRNA_m1G_MTases_N"/>
</dbReference>
<dbReference type="InterPro" id="IPR029064">
    <property type="entry name" value="Ribosomal_eL30-like_sf"/>
</dbReference>
<dbReference type="GO" id="GO:0003723">
    <property type="term" value="F:RNA binding"/>
    <property type="evidence" value="ECO:0007669"/>
    <property type="project" value="TreeGrafter"/>
</dbReference>
<dbReference type="InParanoid" id="A0A168Q4V3"/>
<accession>A0A168Q4V3</accession>
<dbReference type="OMA" id="SEWHESD"/>
<sequence length="315" mass="35320">MASKPALYQFPRLFRRVKHQNDRIAQHLIRLREKKQYRHQEGTLLIQGLAMVRDMRDSGVPLTSLVVTAMEEPYSEEAIKFPALQVMQNPDAFNAQHHYLVNVDLSRRILGTAARPGRHEVFAEIPLPNHSLPPADKVDRMMVLDHVNDPSDLGNLVRTGKALGWGSGAITTPLCDLYNLDTVRASRTASLKWKYEQVPVNDLVAFLKSYDMTPLVADTLPATPTEDLWSPLTGKYDENRNPATVGSGPWLWNFTNNKQMELPKRPALILSAAHKGLQGLDDEIRIGMPMADSTESLNVVSVGSLLMNEVNRLIK</sequence>